<protein>
    <submittedName>
        <fullName evidence="1">Uncharacterized protein</fullName>
    </submittedName>
</protein>
<gene>
    <name evidence="1" type="ORF">PYW08_007675</name>
</gene>
<sequence>MKNNILLAKKIDNIPQGDIPTVACGTWIKRLEIAALLTVYATVFCSGNVTPAQQCPGDPFENLQDKIHVTPCGKNRCNLVKNTNVTVVMEFTVVEPIESMTNEVFAYIGGAALPFIGVDGTDACQHVRRAASDEYVACPLAPGDYEYTNVFPVLSVYPTLSTKVHWSLKAGKKSLICFEVAAAITSKH</sequence>
<proteinExistence type="predicted"/>
<evidence type="ECO:0000313" key="2">
    <source>
        <dbReference type="Proteomes" id="UP001231649"/>
    </source>
</evidence>
<comment type="caution">
    <text evidence="1">The sequence shown here is derived from an EMBL/GenBank/DDBJ whole genome shotgun (WGS) entry which is preliminary data.</text>
</comment>
<accession>A0ACC2QEE1</accession>
<keyword evidence="2" id="KW-1185">Reference proteome</keyword>
<evidence type="ECO:0000313" key="1">
    <source>
        <dbReference type="EMBL" id="KAJ8714055.1"/>
    </source>
</evidence>
<dbReference type="Proteomes" id="UP001231649">
    <property type="component" value="Chromosome 20"/>
</dbReference>
<reference evidence="1" key="1">
    <citation type="submission" date="2023-03" db="EMBL/GenBank/DDBJ databases">
        <title>Chromosome-level genomes of two armyworms, Mythimna separata and Mythimna loreyi, provide insights into the biosynthesis and reception of sex pheromones.</title>
        <authorList>
            <person name="Zhao H."/>
        </authorList>
    </citation>
    <scope>NUCLEOTIDE SEQUENCE</scope>
    <source>
        <strain evidence="1">BeijingLab</strain>
    </source>
</reference>
<name>A0ACC2QEE1_9NEOP</name>
<organism evidence="1 2">
    <name type="scientific">Mythimna loreyi</name>
    <dbReference type="NCBI Taxonomy" id="667449"/>
    <lineage>
        <taxon>Eukaryota</taxon>
        <taxon>Metazoa</taxon>
        <taxon>Ecdysozoa</taxon>
        <taxon>Arthropoda</taxon>
        <taxon>Hexapoda</taxon>
        <taxon>Insecta</taxon>
        <taxon>Pterygota</taxon>
        <taxon>Neoptera</taxon>
        <taxon>Endopterygota</taxon>
        <taxon>Lepidoptera</taxon>
        <taxon>Glossata</taxon>
        <taxon>Ditrysia</taxon>
        <taxon>Noctuoidea</taxon>
        <taxon>Noctuidae</taxon>
        <taxon>Noctuinae</taxon>
        <taxon>Hadenini</taxon>
        <taxon>Mythimna</taxon>
    </lineage>
</organism>
<dbReference type="EMBL" id="CM056796">
    <property type="protein sequence ID" value="KAJ8714055.1"/>
    <property type="molecule type" value="Genomic_DNA"/>
</dbReference>